<sequence>MYGLEQGYKFGIIGSTDQHAGYPGSYGDGRVMALAPSLKRDDIWHALQNRNVGCATGDKIKIDFRINDAVMGEVIRGNSRSIYLNVEGENSVDYVDIIKNGKCIARMNGPLIPAVPQEDPVRCKIKMEFGWNREEEYVHWNGRLSIDKGIINRITPCFRGAAYTSPQPGEKAFKTRVNRVLSSSEKETILDVYSTKNPNTMTPTVQGVILDVTMPKAGNLTSDFNGKKITHSIGELLQGSKSHFMIGWLSEAILFGRAIPENAFQVEHYMEDTVAEREIDYYYVRVRQKNQQWAWSSPIWVEKR</sequence>
<reference evidence="1" key="1">
    <citation type="submission" date="2019-08" db="EMBL/GenBank/DDBJ databases">
        <authorList>
            <person name="Kucharzyk K."/>
            <person name="Murdoch R.W."/>
            <person name="Higgins S."/>
            <person name="Loffler F."/>
        </authorList>
    </citation>
    <scope>NUCLEOTIDE SEQUENCE</scope>
</reference>
<dbReference type="EMBL" id="VSSQ01030320">
    <property type="protein sequence ID" value="MPM80810.1"/>
    <property type="molecule type" value="Genomic_DNA"/>
</dbReference>
<proteinExistence type="predicted"/>
<organism evidence="1">
    <name type="scientific">bioreactor metagenome</name>
    <dbReference type="NCBI Taxonomy" id="1076179"/>
    <lineage>
        <taxon>unclassified sequences</taxon>
        <taxon>metagenomes</taxon>
        <taxon>ecological metagenomes</taxon>
    </lineage>
</organism>
<comment type="caution">
    <text evidence="1">The sequence shown here is derived from an EMBL/GenBank/DDBJ whole genome shotgun (WGS) entry which is preliminary data.</text>
</comment>
<gene>
    <name evidence="1" type="ORF">SDC9_127860</name>
</gene>
<evidence type="ECO:0000313" key="1">
    <source>
        <dbReference type="EMBL" id="MPM80810.1"/>
    </source>
</evidence>
<accession>A0A645CUK0</accession>
<protein>
    <recommendedName>
        <fullName evidence="2">DUF3604 domain-containing protein</fullName>
    </recommendedName>
</protein>
<evidence type="ECO:0008006" key="2">
    <source>
        <dbReference type="Google" id="ProtNLM"/>
    </source>
</evidence>
<name>A0A645CUK0_9ZZZZ</name>
<dbReference type="AlphaFoldDB" id="A0A645CUK0"/>